<dbReference type="EMBL" id="CP011388">
    <property type="protein sequence ID" value="ANE47891.1"/>
    <property type="molecule type" value="Genomic_DNA"/>
</dbReference>
<dbReference type="GO" id="GO:0002020">
    <property type="term" value="F:protease binding"/>
    <property type="evidence" value="ECO:0007669"/>
    <property type="project" value="TreeGrafter"/>
</dbReference>
<keyword evidence="2" id="KW-0964">Secreted</keyword>
<dbReference type="STRING" id="1178515.SY83_18115"/>
<feature type="transmembrane region" description="Helical" evidence="3">
    <location>
        <begin position="12"/>
        <end position="32"/>
    </location>
</feature>
<dbReference type="InterPro" id="IPR008993">
    <property type="entry name" value="TIMP-like_OB-fold"/>
</dbReference>
<dbReference type="PANTHER" id="PTHR11844:SF25">
    <property type="entry name" value="NTR DOMAIN-CONTAINING PROTEIN"/>
    <property type="match status" value="1"/>
</dbReference>
<dbReference type="SUPFAM" id="SSF50242">
    <property type="entry name" value="TIMP-like"/>
    <property type="match status" value="1"/>
</dbReference>
<evidence type="ECO:0000256" key="3">
    <source>
        <dbReference type="SAM" id="Phobius"/>
    </source>
</evidence>
<dbReference type="Gene3D" id="2.40.50.120">
    <property type="match status" value="1"/>
</dbReference>
<dbReference type="GO" id="GO:0005615">
    <property type="term" value="C:extracellular space"/>
    <property type="evidence" value="ECO:0007669"/>
    <property type="project" value="TreeGrafter"/>
</dbReference>
<feature type="transmembrane region" description="Helical" evidence="3">
    <location>
        <begin position="164"/>
        <end position="187"/>
    </location>
</feature>
<dbReference type="InterPro" id="IPR001820">
    <property type="entry name" value="TIMP"/>
</dbReference>
<dbReference type="GO" id="GO:0051045">
    <property type="term" value="P:negative regulation of membrane protein ectodomain proteolysis"/>
    <property type="evidence" value="ECO:0007669"/>
    <property type="project" value="TreeGrafter"/>
</dbReference>
<keyword evidence="5" id="KW-1185">Reference proteome</keyword>
<evidence type="ECO:0000256" key="2">
    <source>
        <dbReference type="ARBA" id="ARBA00022525"/>
    </source>
</evidence>
<gene>
    <name evidence="4" type="ORF">SY83_18115</name>
</gene>
<comment type="subcellular location">
    <subcellularLocation>
        <location evidence="1">Secreted</location>
    </subcellularLocation>
</comment>
<evidence type="ECO:0000256" key="1">
    <source>
        <dbReference type="ARBA" id="ARBA00004613"/>
    </source>
</evidence>
<dbReference type="AlphaFoldDB" id="A0A172TLH7"/>
<evidence type="ECO:0000313" key="4">
    <source>
        <dbReference type="EMBL" id="ANE47891.1"/>
    </source>
</evidence>
<evidence type="ECO:0000313" key="5">
    <source>
        <dbReference type="Proteomes" id="UP000076927"/>
    </source>
</evidence>
<dbReference type="PROSITE" id="PS51257">
    <property type="entry name" value="PROKAR_LIPOPROTEIN"/>
    <property type="match status" value="1"/>
</dbReference>
<dbReference type="PANTHER" id="PTHR11844">
    <property type="entry name" value="METALLOPROTEASE INHIBITOR"/>
    <property type="match status" value="1"/>
</dbReference>
<dbReference type="GO" id="GO:0008191">
    <property type="term" value="F:metalloendopeptidase inhibitor activity"/>
    <property type="evidence" value="ECO:0007669"/>
    <property type="project" value="InterPro"/>
</dbReference>
<protein>
    <recommendedName>
        <fullName evidence="6">Tissue inhibitor of metalloproteinase</fullName>
    </recommendedName>
</protein>
<dbReference type="PATRIC" id="fig|1178515.4.peg.3651"/>
<name>A0A172TLH7_9BACL</name>
<accession>A0A172TLH7</accession>
<keyword evidence="3" id="KW-0812">Transmembrane</keyword>
<proteinExistence type="predicted"/>
<evidence type="ECO:0008006" key="6">
    <source>
        <dbReference type="Google" id="ProtNLM"/>
    </source>
</evidence>
<keyword evidence="3" id="KW-0472">Membrane</keyword>
<sequence length="193" mass="21403">MCKKRYASWCKISFQTMLLVIIGLSITTVTFACSCVQLTPQESFDQSAAVFSGKLISQEQVNTAEIKPIGISQRDRNVFQVERVWKGAKQTQFVVYDNGAEESCGMDFTTGETYLVYAHENEKYLYTSYCNLTKPLARASDDMVILGQGSEPTTPVNFSKGNGWGNAIIGIGAATVLASAGLLFYIIRRNRRH</sequence>
<dbReference type="GO" id="GO:0031012">
    <property type="term" value="C:extracellular matrix"/>
    <property type="evidence" value="ECO:0007669"/>
    <property type="project" value="TreeGrafter"/>
</dbReference>
<dbReference type="KEGG" id="pswu:SY83_18115"/>
<keyword evidence="3" id="KW-1133">Transmembrane helix</keyword>
<dbReference type="Proteomes" id="UP000076927">
    <property type="component" value="Chromosome"/>
</dbReference>
<organism evidence="4 5">
    <name type="scientific">Paenibacillus swuensis</name>
    <dbReference type="NCBI Taxonomy" id="1178515"/>
    <lineage>
        <taxon>Bacteria</taxon>
        <taxon>Bacillati</taxon>
        <taxon>Bacillota</taxon>
        <taxon>Bacilli</taxon>
        <taxon>Bacillales</taxon>
        <taxon>Paenibacillaceae</taxon>
        <taxon>Paenibacillus</taxon>
    </lineage>
</organism>
<dbReference type="Pfam" id="PF00965">
    <property type="entry name" value="TIMP"/>
    <property type="match status" value="1"/>
</dbReference>
<reference evidence="4 5" key="1">
    <citation type="submission" date="2015-01" db="EMBL/GenBank/DDBJ databases">
        <title>Paenibacillus swuensis/DY6/whole genome sequencing.</title>
        <authorList>
            <person name="Kim M.K."/>
            <person name="Srinivasan S."/>
            <person name="Lee J.-J."/>
        </authorList>
    </citation>
    <scope>NUCLEOTIDE SEQUENCE [LARGE SCALE GENOMIC DNA]</scope>
    <source>
        <strain evidence="4 5">DY6</strain>
    </source>
</reference>